<dbReference type="Pfam" id="PF01261">
    <property type="entry name" value="AP_endonuc_2"/>
    <property type="match status" value="1"/>
</dbReference>
<dbReference type="EMBL" id="MAXA01000224">
    <property type="protein sequence ID" value="OHV27297.1"/>
    <property type="molecule type" value="Genomic_DNA"/>
</dbReference>
<dbReference type="Proteomes" id="UP000179769">
    <property type="component" value="Unassembled WGS sequence"/>
</dbReference>
<keyword evidence="4" id="KW-1185">Reference proteome</keyword>
<dbReference type="Gene3D" id="3.20.20.150">
    <property type="entry name" value="Divalent-metal-dependent TIM barrel enzymes"/>
    <property type="match status" value="1"/>
</dbReference>
<evidence type="ECO:0000259" key="2">
    <source>
        <dbReference type="Pfam" id="PF01261"/>
    </source>
</evidence>
<name>A0A1S1Q152_9ACTN</name>
<dbReference type="AlphaFoldDB" id="A0A1S1Q152"/>
<evidence type="ECO:0000313" key="3">
    <source>
        <dbReference type="EMBL" id="OHV27297.1"/>
    </source>
</evidence>
<proteinExistence type="predicted"/>
<dbReference type="SUPFAM" id="SSF51658">
    <property type="entry name" value="Xylose isomerase-like"/>
    <property type="match status" value="1"/>
</dbReference>
<protein>
    <submittedName>
        <fullName evidence="3">Xylose isomerase</fullName>
    </submittedName>
</protein>
<dbReference type="InterPro" id="IPR050312">
    <property type="entry name" value="IolE/XylAMocC-like"/>
</dbReference>
<comment type="caution">
    <text evidence="3">The sequence shown here is derived from an EMBL/GenBank/DDBJ whole genome shotgun (WGS) entry which is preliminary data.</text>
</comment>
<sequence>MGIEHQTVFGLPPVEFVHLAADLGCRYIAAVLSGNPVNPHGYPPFSLRDDAALRRRTIAAMREREVSISLGEGFVVRPGSDMRGYAADLDVMAELGVAMVNTVTMDPDLDRSHDEFGTLAEMASERGMQTTVEFAPSLTIKDLDLALAAVRHVARPDFRLLIDTMHLARSGHTPADLAAVDPALIAYAQLSDNTLQQRGTVYREDSINRMVPGEGELPLRDILAVLPPDIVIGLEVPMLSAAQAGEPTEERARRCVQAARDLLTAEALRPPGTLRPLGAPSTAHPSTIER</sequence>
<gene>
    <name evidence="3" type="ORF">BBK14_04375</name>
</gene>
<keyword evidence="3" id="KW-0413">Isomerase</keyword>
<dbReference type="PANTHER" id="PTHR12110">
    <property type="entry name" value="HYDROXYPYRUVATE ISOMERASE"/>
    <property type="match status" value="1"/>
</dbReference>
<dbReference type="InterPro" id="IPR036237">
    <property type="entry name" value="Xyl_isomerase-like_sf"/>
</dbReference>
<evidence type="ECO:0000313" key="4">
    <source>
        <dbReference type="Proteomes" id="UP000179769"/>
    </source>
</evidence>
<organism evidence="3 4">
    <name type="scientific">Parafrankia soli</name>
    <dbReference type="NCBI Taxonomy" id="2599596"/>
    <lineage>
        <taxon>Bacteria</taxon>
        <taxon>Bacillati</taxon>
        <taxon>Actinomycetota</taxon>
        <taxon>Actinomycetes</taxon>
        <taxon>Frankiales</taxon>
        <taxon>Frankiaceae</taxon>
        <taxon>Parafrankia</taxon>
    </lineage>
</organism>
<accession>A0A1S1Q152</accession>
<dbReference type="InterPro" id="IPR013022">
    <property type="entry name" value="Xyl_isomerase-like_TIM-brl"/>
</dbReference>
<dbReference type="OrthoDB" id="4877958at2"/>
<feature type="domain" description="Xylose isomerase-like TIM barrel" evidence="2">
    <location>
        <begin position="18"/>
        <end position="240"/>
    </location>
</feature>
<feature type="region of interest" description="Disordered" evidence="1">
    <location>
        <begin position="269"/>
        <end position="290"/>
    </location>
</feature>
<dbReference type="GO" id="GO:0016853">
    <property type="term" value="F:isomerase activity"/>
    <property type="evidence" value="ECO:0007669"/>
    <property type="project" value="UniProtKB-KW"/>
</dbReference>
<evidence type="ECO:0000256" key="1">
    <source>
        <dbReference type="SAM" id="MobiDB-lite"/>
    </source>
</evidence>
<dbReference type="PANTHER" id="PTHR12110:SF48">
    <property type="entry name" value="BLL3656 PROTEIN"/>
    <property type="match status" value="1"/>
</dbReference>
<reference evidence="4" key="1">
    <citation type="submission" date="2016-07" db="EMBL/GenBank/DDBJ databases">
        <title>Frankia sp. NRRL B-16219 Genome sequencing.</title>
        <authorList>
            <person name="Ghodhbane-Gtari F."/>
            <person name="Swanson E."/>
            <person name="Gueddou A."/>
            <person name="Louati M."/>
            <person name="Nouioui I."/>
            <person name="Hezbri K."/>
            <person name="Abebe-Akele F."/>
            <person name="Simpson S."/>
            <person name="Morris K."/>
            <person name="Thomas K."/>
            <person name="Gtari M."/>
            <person name="Tisa L.S."/>
        </authorList>
    </citation>
    <scope>NUCLEOTIDE SEQUENCE [LARGE SCALE GENOMIC DNA]</scope>
    <source>
        <strain evidence="4">NRRL B-16219</strain>
    </source>
</reference>